<dbReference type="SUPFAM" id="SSF56112">
    <property type="entry name" value="Protein kinase-like (PK-like)"/>
    <property type="match status" value="1"/>
</dbReference>
<dbReference type="Proteomes" id="UP000266861">
    <property type="component" value="Unassembled WGS sequence"/>
</dbReference>
<sequence>MVKMSYCPSGHSSEDFVHSDRRNSIFSWGRCSLCTKEHFIQEFKTWSSGNINIDKIIQESQTGNINRKLQWIPYDKFQNIKHIADGERGSVYSAEIKNGIKCEWNFIKQDWRYDLIGVGAVLKEIKESRYSIAEFFKMIMTINDYLSEFIALYYGISKNPSTQNYIIVMELFSENLHESLTKAFWDSWWNQKIDILFSILLGLEILHTENLVHCDLHGGSILNCDLIFSIDLDSCKLENELILNSNNKNNKIYGSIPYIPPEALRGNEFTRKGDIYSFGGIMYEMVTAQRPFADQVHDTYLMIDICNGVRPKVPDFMLNWIPEWYLNLMYRCWSDDPSERPTATELVDLFSAVDDAVDNNIAQQLKIADENQKNTSKSQKQELLELFSHSSKLHPQSCYIGRYIHTLHGLHDLMEEIKSGKSSDPNLLKPNESIILKFPRVFLPSNHVIHEEYEYISQYNLIENQFKVVASMAVRRSVVPSLNIDTSSLNTILESNLINYFIHDSTKNKYYPHNLFLLTPQLSRPNAIENNISNFDGHPKSQKVLIASSMYDVGDEEDEETCDDICDYYVFEIELSLTSKKKKLVNQNFKTLMPFEKKSKITT</sequence>
<dbReference type="Gene3D" id="1.10.510.10">
    <property type="entry name" value="Transferase(Phosphotransferase) domain 1"/>
    <property type="match status" value="1"/>
</dbReference>
<dbReference type="Pfam" id="PF07714">
    <property type="entry name" value="PK_Tyr_Ser-Thr"/>
    <property type="match status" value="1"/>
</dbReference>
<dbReference type="GO" id="GO:0005737">
    <property type="term" value="C:cytoplasm"/>
    <property type="evidence" value="ECO:0007669"/>
    <property type="project" value="TreeGrafter"/>
</dbReference>
<evidence type="ECO:0000313" key="3">
    <source>
        <dbReference type="Proteomes" id="UP000266861"/>
    </source>
</evidence>
<dbReference type="PROSITE" id="PS50011">
    <property type="entry name" value="PROTEIN_KINASE_DOM"/>
    <property type="match status" value="1"/>
</dbReference>
<organism evidence="2 3">
    <name type="scientific">Diversispora epigaea</name>
    <dbReference type="NCBI Taxonomy" id="1348612"/>
    <lineage>
        <taxon>Eukaryota</taxon>
        <taxon>Fungi</taxon>
        <taxon>Fungi incertae sedis</taxon>
        <taxon>Mucoromycota</taxon>
        <taxon>Glomeromycotina</taxon>
        <taxon>Glomeromycetes</taxon>
        <taxon>Diversisporales</taxon>
        <taxon>Diversisporaceae</taxon>
        <taxon>Diversispora</taxon>
    </lineage>
</organism>
<dbReference type="OrthoDB" id="2490842at2759"/>
<name>A0A397JE02_9GLOM</name>
<reference evidence="2 3" key="1">
    <citation type="submission" date="2018-08" db="EMBL/GenBank/DDBJ databases">
        <title>Genome and evolution of the arbuscular mycorrhizal fungus Diversispora epigaea (formerly Glomus versiforme) and its bacterial endosymbionts.</title>
        <authorList>
            <person name="Sun X."/>
            <person name="Fei Z."/>
            <person name="Harrison M."/>
        </authorList>
    </citation>
    <scope>NUCLEOTIDE SEQUENCE [LARGE SCALE GENOMIC DNA]</scope>
    <source>
        <strain evidence="2 3">IT104</strain>
    </source>
</reference>
<accession>A0A397JE02</accession>
<keyword evidence="3" id="KW-1185">Reference proteome</keyword>
<dbReference type="GO" id="GO:0004672">
    <property type="term" value="F:protein kinase activity"/>
    <property type="evidence" value="ECO:0007669"/>
    <property type="project" value="InterPro"/>
</dbReference>
<dbReference type="InterPro" id="IPR050167">
    <property type="entry name" value="Ser_Thr_protein_kinase"/>
</dbReference>
<evidence type="ECO:0000259" key="1">
    <source>
        <dbReference type="PROSITE" id="PS50011"/>
    </source>
</evidence>
<protein>
    <recommendedName>
        <fullName evidence="1">Protein kinase domain-containing protein</fullName>
    </recommendedName>
</protein>
<dbReference type="GO" id="GO:0005524">
    <property type="term" value="F:ATP binding"/>
    <property type="evidence" value="ECO:0007669"/>
    <property type="project" value="InterPro"/>
</dbReference>
<dbReference type="PANTHER" id="PTHR23257">
    <property type="entry name" value="SERINE-THREONINE PROTEIN KINASE"/>
    <property type="match status" value="1"/>
</dbReference>
<gene>
    <name evidence="2" type="ORF">Glove_84g66</name>
</gene>
<dbReference type="EMBL" id="PQFF01000080">
    <property type="protein sequence ID" value="RHZ84186.1"/>
    <property type="molecule type" value="Genomic_DNA"/>
</dbReference>
<dbReference type="InterPro" id="IPR001245">
    <property type="entry name" value="Ser-Thr/Tyr_kinase_cat_dom"/>
</dbReference>
<dbReference type="PANTHER" id="PTHR23257:SF963">
    <property type="entry name" value="AT08303P"/>
    <property type="match status" value="1"/>
</dbReference>
<dbReference type="STRING" id="1348612.A0A397JE02"/>
<dbReference type="AlphaFoldDB" id="A0A397JE02"/>
<comment type="caution">
    <text evidence="2">The sequence shown here is derived from an EMBL/GenBank/DDBJ whole genome shotgun (WGS) entry which is preliminary data.</text>
</comment>
<proteinExistence type="predicted"/>
<evidence type="ECO:0000313" key="2">
    <source>
        <dbReference type="EMBL" id="RHZ84186.1"/>
    </source>
</evidence>
<dbReference type="GO" id="GO:0007165">
    <property type="term" value="P:signal transduction"/>
    <property type="evidence" value="ECO:0007669"/>
    <property type="project" value="TreeGrafter"/>
</dbReference>
<feature type="domain" description="Protein kinase" evidence="1">
    <location>
        <begin position="77"/>
        <end position="353"/>
    </location>
</feature>
<dbReference type="InterPro" id="IPR011009">
    <property type="entry name" value="Kinase-like_dom_sf"/>
</dbReference>
<dbReference type="InterPro" id="IPR000719">
    <property type="entry name" value="Prot_kinase_dom"/>
</dbReference>